<reference evidence="1 2" key="1">
    <citation type="submission" date="2021-03" db="EMBL/GenBank/DDBJ databases">
        <title>Sequencing the genomes of 1000 actinobacteria strains.</title>
        <authorList>
            <person name="Klenk H.-P."/>
        </authorList>
    </citation>
    <scope>NUCLEOTIDE SEQUENCE [LARGE SCALE GENOMIC DNA]</scope>
    <source>
        <strain evidence="1 2">DSM 45510</strain>
    </source>
</reference>
<keyword evidence="2" id="KW-1185">Reference proteome</keyword>
<evidence type="ECO:0000313" key="2">
    <source>
        <dbReference type="Proteomes" id="UP000741013"/>
    </source>
</evidence>
<accession>A0ABS4PRT4</accession>
<gene>
    <name evidence="1" type="ORF">JOM49_003674</name>
</gene>
<dbReference type="Proteomes" id="UP000741013">
    <property type="component" value="Unassembled WGS sequence"/>
</dbReference>
<evidence type="ECO:0000313" key="1">
    <source>
        <dbReference type="EMBL" id="MBP2182148.1"/>
    </source>
</evidence>
<protein>
    <submittedName>
        <fullName evidence="1">Uncharacterized protein</fullName>
    </submittedName>
</protein>
<dbReference type="EMBL" id="JAGGMS010000001">
    <property type="protein sequence ID" value="MBP2182148.1"/>
    <property type="molecule type" value="Genomic_DNA"/>
</dbReference>
<dbReference type="RefSeq" id="WP_209665487.1">
    <property type="nucleotide sequence ID" value="NZ_JAGGMS010000001.1"/>
</dbReference>
<proteinExistence type="predicted"/>
<organism evidence="1 2">
    <name type="scientific">Amycolatopsis magusensis</name>
    <dbReference type="NCBI Taxonomy" id="882444"/>
    <lineage>
        <taxon>Bacteria</taxon>
        <taxon>Bacillati</taxon>
        <taxon>Actinomycetota</taxon>
        <taxon>Actinomycetes</taxon>
        <taxon>Pseudonocardiales</taxon>
        <taxon>Pseudonocardiaceae</taxon>
        <taxon>Amycolatopsis</taxon>
    </lineage>
</organism>
<comment type="caution">
    <text evidence="1">The sequence shown here is derived from an EMBL/GenBank/DDBJ whole genome shotgun (WGS) entry which is preliminary data.</text>
</comment>
<name>A0ABS4PRT4_9PSEU</name>
<sequence length="111" mass="12130">MARFSRGSRGVPAAVVRPAGHRRPPVCRWPGVICPEHGFTLATTEEWTWCVTPDCGRFWLGSHREGGCGEPASVYLADAGDGDRLLCPEHAEQADRQLAGFRPSTRRDQAG</sequence>